<feature type="signal peptide" evidence="1">
    <location>
        <begin position="1"/>
        <end position="16"/>
    </location>
</feature>
<dbReference type="Gene3D" id="6.10.140.60">
    <property type="match status" value="1"/>
</dbReference>
<accession>L5JLT4</accession>
<dbReference type="STRING" id="9402.L5JLT4"/>
<name>L5JLT4_PTEAL</name>
<dbReference type="Pfam" id="PF00026">
    <property type="entry name" value="Asp"/>
    <property type="match status" value="1"/>
</dbReference>
<reference evidence="4" key="1">
    <citation type="journal article" date="2013" name="Science">
        <title>Comparative analysis of bat genomes provides insight into the evolution of flight and immunity.</title>
        <authorList>
            <person name="Zhang G."/>
            <person name="Cowled C."/>
            <person name="Shi Z."/>
            <person name="Huang Z."/>
            <person name="Bishop-Lilly K.A."/>
            <person name="Fang X."/>
            <person name="Wynne J.W."/>
            <person name="Xiong Z."/>
            <person name="Baker M.L."/>
            <person name="Zhao W."/>
            <person name="Tachedjian M."/>
            <person name="Zhu Y."/>
            <person name="Zhou P."/>
            <person name="Jiang X."/>
            <person name="Ng J."/>
            <person name="Yang L."/>
            <person name="Wu L."/>
            <person name="Xiao J."/>
            <person name="Feng Y."/>
            <person name="Chen Y."/>
            <person name="Sun X."/>
            <person name="Zhang Y."/>
            <person name="Marsh G.A."/>
            <person name="Crameri G."/>
            <person name="Broder C.C."/>
            <person name="Frey K.G."/>
            <person name="Wang L.F."/>
            <person name="Wang J."/>
        </authorList>
    </citation>
    <scope>NUCLEOTIDE SEQUENCE [LARGE SCALE GENOMIC DNA]</scope>
</reference>
<gene>
    <name evidence="3" type="ORF">PAL_GLEAN10025446</name>
</gene>
<proteinExistence type="predicted"/>
<dbReference type="EMBL" id="KB031158">
    <property type="protein sequence ID" value="ELK00315.1"/>
    <property type="molecule type" value="Genomic_DNA"/>
</dbReference>
<dbReference type="InterPro" id="IPR033121">
    <property type="entry name" value="PEPTIDASE_A1"/>
</dbReference>
<evidence type="ECO:0000313" key="4">
    <source>
        <dbReference type="Proteomes" id="UP000010552"/>
    </source>
</evidence>
<evidence type="ECO:0000256" key="1">
    <source>
        <dbReference type="SAM" id="SignalP"/>
    </source>
</evidence>
<feature type="domain" description="Peptidase A1" evidence="2">
    <location>
        <begin position="60"/>
        <end position="119"/>
    </location>
</feature>
<organism evidence="3 4">
    <name type="scientific">Pteropus alecto</name>
    <name type="common">Black flying fox</name>
    <dbReference type="NCBI Taxonomy" id="9402"/>
    <lineage>
        <taxon>Eukaryota</taxon>
        <taxon>Metazoa</taxon>
        <taxon>Chordata</taxon>
        <taxon>Craniata</taxon>
        <taxon>Vertebrata</taxon>
        <taxon>Euteleostomi</taxon>
        <taxon>Mammalia</taxon>
        <taxon>Eutheria</taxon>
        <taxon>Laurasiatheria</taxon>
        <taxon>Chiroptera</taxon>
        <taxon>Yinpterochiroptera</taxon>
        <taxon>Pteropodoidea</taxon>
        <taxon>Pteropodidae</taxon>
        <taxon>Pteropodinae</taxon>
        <taxon>Pteropus</taxon>
    </lineage>
</organism>
<evidence type="ECO:0000259" key="2">
    <source>
        <dbReference type="Pfam" id="PF00026"/>
    </source>
</evidence>
<evidence type="ECO:0000313" key="3">
    <source>
        <dbReference type="EMBL" id="ELK00315.1"/>
    </source>
</evidence>
<keyword evidence="1" id="KW-0732">Signal</keyword>
<dbReference type="InterPro" id="IPR021109">
    <property type="entry name" value="Peptidase_aspartic_dom_sf"/>
</dbReference>
<dbReference type="Gene3D" id="2.40.70.10">
    <property type="entry name" value="Acid Proteases"/>
    <property type="match status" value="1"/>
</dbReference>
<protein>
    <submittedName>
        <fullName evidence="3">Gastricsin</fullName>
    </submittedName>
</protein>
<keyword evidence="4" id="KW-1185">Reference proteome</keyword>
<dbReference type="SUPFAM" id="SSF50630">
    <property type="entry name" value="Acid proteases"/>
    <property type="match status" value="1"/>
</dbReference>
<dbReference type="AlphaFoldDB" id="L5JLT4"/>
<sequence length="119" mass="13493">MKWMVAALLCFQLLEATVVKEKGLLEEFLKTHTYDPIQKYHFSDFSVTYKPMAYMDYPGPNQEFGLNENELGTNFVYTQFDGITGMAYPALAVDGATTALWGMLQEEALTSSIFSFYLS</sequence>
<dbReference type="InParanoid" id="L5JLT4"/>
<dbReference type="Proteomes" id="UP000010552">
    <property type="component" value="Unassembled WGS sequence"/>
</dbReference>
<feature type="chain" id="PRO_5003968302" evidence="1">
    <location>
        <begin position="17"/>
        <end position="119"/>
    </location>
</feature>